<dbReference type="Pfam" id="PF12833">
    <property type="entry name" value="HTH_18"/>
    <property type="match status" value="1"/>
</dbReference>
<dbReference type="Proteomes" id="UP000182818">
    <property type="component" value="Unassembled WGS sequence"/>
</dbReference>
<sequence>MKIAISKQFQDFVKSIGLSLDDILQKAAIPNVLWREELQLSQADYNKFLFELDSEITDDQLLAFSQVENYKAFMPPFFVALCAQNALTCFQRFAVYKKLICPLVIDIDEQTTTLSLHLSFDLPGSQMARFTLLNEQMALISLIRTGTGESIKPVEVTAPYEYSPKLVDFVGVQPQLSATNVVTFKKADVLRPFVTQNNVMWDYLEPELKKRLAELNAENSFINHVEKTLFSAIPSNHFSRESVAHSLGVSVRTMQRKLSEQNTTYAQLVQKVQRLLAVNYLNANELATEEISCLVGYKDQASFSRAFKNWTGQTITEYRAANS</sequence>
<evidence type="ECO:0000313" key="7">
    <source>
        <dbReference type="Proteomes" id="UP000051749"/>
    </source>
</evidence>
<evidence type="ECO:0000256" key="3">
    <source>
        <dbReference type="ARBA" id="ARBA00023163"/>
    </source>
</evidence>
<dbReference type="PATRIC" id="fig|319653.3.peg.1991"/>
<evidence type="ECO:0000313" key="8">
    <source>
        <dbReference type="Proteomes" id="UP000182818"/>
    </source>
</evidence>
<evidence type="ECO:0000313" key="5">
    <source>
        <dbReference type="EMBL" id="KRN82776.1"/>
    </source>
</evidence>
<keyword evidence="3" id="KW-0804">Transcription</keyword>
<dbReference type="SUPFAM" id="SSF46689">
    <property type="entry name" value="Homeodomain-like"/>
    <property type="match status" value="1"/>
</dbReference>
<evidence type="ECO:0000256" key="2">
    <source>
        <dbReference type="ARBA" id="ARBA00023125"/>
    </source>
</evidence>
<keyword evidence="8" id="KW-1185">Reference proteome</keyword>
<dbReference type="InterPro" id="IPR018060">
    <property type="entry name" value="HTH_AraC"/>
</dbReference>
<dbReference type="EMBL" id="FOGK01000006">
    <property type="protein sequence ID" value="SER41656.1"/>
    <property type="molecule type" value="Genomic_DNA"/>
</dbReference>
<feature type="domain" description="HTH araC/xylS-type" evidence="4">
    <location>
        <begin position="219"/>
        <end position="321"/>
    </location>
</feature>
<accession>A0A0R2JZV1</accession>
<dbReference type="GO" id="GO:0003700">
    <property type="term" value="F:DNA-binding transcription factor activity"/>
    <property type="evidence" value="ECO:0007669"/>
    <property type="project" value="InterPro"/>
</dbReference>
<dbReference type="GeneID" id="76043311"/>
<dbReference type="STRING" id="319653.SAMN04487973_10663"/>
<gene>
    <name evidence="5" type="ORF">IV87_GL001953</name>
    <name evidence="6" type="ORF">SAMN04487973_10663</name>
</gene>
<keyword evidence="2 6" id="KW-0238">DNA-binding</keyword>
<proteinExistence type="predicted"/>
<dbReference type="RefSeq" id="WP_057805762.1">
    <property type="nucleotide sequence ID" value="NZ_BJYP01000012.1"/>
</dbReference>
<dbReference type="SMART" id="SM00342">
    <property type="entry name" value="HTH_ARAC"/>
    <property type="match status" value="1"/>
</dbReference>
<dbReference type="GO" id="GO:0000976">
    <property type="term" value="F:transcription cis-regulatory region binding"/>
    <property type="evidence" value="ECO:0007669"/>
    <property type="project" value="TreeGrafter"/>
</dbReference>
<dbReference type="GO" id="GO:0005829">
    <property type="term" value="C:cytosol"/>
    <property type="evidence" value="ECO:0007669"/>
    <property type="project" value="TreeGrafter"/>
</dbReference>
<protein>
    <submittedName>
        <fullName evidence="6">AraC-type DNA-binding protein</fullName>
    </submittedName>
    <submittedName>
        <fullName evidence="5">Transcription regulator</fullName>
    </submittedName>
</protein>
<comment type="caution">
    <text evidence="5">The sequence shown here is derived from an EMBL/GenBank/DDBJ whole genome shotgun (WGS) entry which is preliminary data.</text>
</comment>
<dbReference type="PANTHER" id="PTHR47894">
    <property type="entry name" value="HTH-TYPE TRANSCRIPTIONAL REGULATOR GADX"/>
    <property type="match status" value="1"/>
</dbReference>
<organism evidence="5 7">
    <name type="scientific">Pediococcus ethanolidurans</name>
    <dbReference type="NCBI Taxonomy" id="319653"/>
    <lineage>
        <taxon>Bacteria</taxon>
        <taxon>Bacillati</taxon>
        <taxon>Bacillota</taxon>
        <taxon>Bacilli</taxon>
        <taxon>Lactobacillales</taxon>
        <taxon>Lactobacillaceae</taxon>
        <taxon>Pediococcus</taxon>
    </lineage>
</organism>
<name>A0A0R2JZV1_9LACO</name>
<dbReference type="PROSITE" id="PS01124">
    <property type="entry name" value="HTH_ARAC_FAMILY_2"/>
    <property type="match status" value="1"/>
</dbReference>
<dbReference type="Proteomes" id="UP000051749">
    <property type="component" value="Unassembled WGS sequence"/>
</dbReference>
<dbReference type="Gene3D" id="1.10.10.60">
    <property type="entry name" value="Homeodomain-like"/>
    <property type="match status" value="1"/>
</dbReference>
<evidence type="ECO:0000259" key="4">
    <source>
        <dbReference type="PROSITE" id="PS01124"/>
    </source>
</evidence>
<dbReference type="PANTHER" id="PTHR47894:SF1">
    <property type="entry name" value="HTH-TYPE TRANSCRIPTIONAL REGULATOR VQSM"/>
    <property type="match status" value="1"/>
</dbReference>
<keyword evidence="1" id="KW-0805">Transcription regulation</keyword>
<dbReference type="OrthoDB" id="5582699at2"/>
<dbReference type="InterPro" id="IPR009057">
    <property type="entry name" value="Homeodomain-like_sf"/>
</dbReference>
<evidence type="ECO:0000256" key="1">
    <source>
        <dbReference type="ARBA" id="ARBA00023015"/>
    </source>
</evidence>
<dbReference type="AlphaFoldDB" id="A0A0R2JZV1"/>
<reference evidence="6 8" key="2">
    <citation type="submission" date="2016-10" db="EMBL/GenBank/DDBJ databases">
        <authorList>
            <person name="Varghese N."/>
            <person name="Submissions S."/>
        </authorList>
    </citation>
    <scope>NUCLEOTIDE SEQUENCE [LARGE SCALE GENOMIC DNA]</scope>
    <source>
        <strain evidence="6 8">CGMCC 1.3889</strain>
    </source>
</reference>
<reference evidence="5 7" key="1">
    <citation type="journal article" date="2015" name="Genome Announc.">
        <title>Expanding the biotechnology potential of lactobacilli through comparative genomics of 213 strains and associated genera.</title>
        <authorList>
            <person name="Sun Z."/>
            <person name="Harris H.M."/>
            <person name="McCann A."/>
            <person name="Guo C."/>
            <person name="Argimon S."/>
            <person name="Zhang W."/>
            <person name="Yang X."/>
            <person name="Jeffery I.B."/>
            <person name="Cooney J.C."/>
            <person name="Kagawa T.F."/>
            <person name="Liu W."/>
            <person name="Song Y."/>
            <person name="Salvetti E."/>
            <person name="Wrobel A."/>
            <person name="Rasinkangas P."/>
            <person name="Parkhill J."/>
            <person name="Rea M.C."/>
            <person name="O'Sullivan O."/>
            <person name="Ritari J."/>
            <person name="Douillard F.P."/>
            <person name="Paul Ross R."/>
            <person name="Yang R."/>
            <person name="Briner A.E."/>
            <person name="Felis G.E."/>
            <person name="de Vos W.M."/>
            <person name="Barrangou R."/>
            <person name="Klaenhammer T.R."/>
            <person name="Caufield P.W."/>
            <person name="Cui Y."/>
            <person name="Zhang H."/>
            <person name="O'Toole P.W."/>
        </authorList>
    </citation>
    <scope>NUCLEOTIDE SEQUENCE [LARGE SCALE GENOMIC DNA]</scope>
    <source>
        <strain evidence="5 7">DSM 22301</strain>
    </source>
</reference>
<evidence type="ECO:0000313" key="6">
    <source>
        <dbReference type="EMBL" id="SER41656.1"/>
    </source>
</evidence>
<dbReference type="EMBL" id="JQBY01000007">
    <property type="protein sequence ID" value="KRN82776.1"/>
    <property type="molecule type" value="Genomic_DNA"/>
</dbReference>